<feature type="domain" description="C2" evidence="3">
    <location>
        <begin position="171"/>
        <end position="301"/>
    </location>
</feature>
<dbReference type="Pfam" id="PF00168">
    <property type="entry name" value="C2"/>
    <property type="match status" value="1"/>
</dbReference>
<dbReference type="Proteomes" id="UP000230750">
    <property type="component" value="Unassembled WGS sequence"/>
</dbReference>
<proteinExistence type="inferred from homology"/>
<evidence type="ECO:0000256" key="2">
    <source>
        <dbReference type="ARBA" id="ARBA00022483"/>
    </source>
</evidence>
<gene>
    <name evidence="5" type="ORF">BSL78_18734</name>
</gene>
<organism evidence="5 6">
    <name type="scientific">Stichopus japonicus</name>
    <name type="common">Sea cucumber</name>
    <dbReference type="NCBI Taxonomy" id="307972"/>
    <lineage>
        <taxon>Eukaryota</taxon>
        <taxon>Metazoa</taxon>
        <taxon>Echinodermata</taxon>
        <taxon>Eleutherozoa</taxon>
        <taxon>Echinozoa</taxon>
        <taxon>Holothuroidea</taxon>
        <taxon>Aspidochirotacea</taxon>
        <taxon>Aspidochirotida</taxon>
        <taxon>Stichopodidae</taxon>
        <taxon>Apostichopus</taxon>
    </lineage>
</organism>
<dbReference type="SMART" id="SM00239">
    <property type="entry name" value="C2"/>
    <property type="match status" value="1"/>
</dbReference>
<evidence type="ECO:0000313" key="5">
    <source>
        <dbReference type="EMBL" id="PIK44410.1"/>
    </source>
</evidence>
<evidence type="ECO:0000313" key="6">
    <source>
        <dbReference type="Proteomes" id="UP000230750"/>
    </source>
</evidence>
<dbReference type="PANTHER" id="PTHR45999">
    <property type="entry name" value="UNC-13-4A, ISOFORM B"/>
    <property type="match status" value="1"/>
</dbReference>
<dbReference type="OrthoDB" id="7976202at2759"/>
<dbReference type="SUPFAM" id="SSF49562">
    <property type="entry name" value="C2 domain (Calcium/lipid-binding domain, CaLB)"/>
    <property type="match status" value="1"/>
</dbReference>
<dbReference type="InterPro" id="IPR000008">
    <property type="entry name" value="C2_dom"/>
</dbReference>
<reference evidence="5 6" key="1">
    <citation type="journal article" date="2017" name="PLoS Biol.">
        <title>The sea cucumber genome provides insights into morphological evolution and visceral regeneration.</title>
        <authorList>
            <person name="Zhang X."/>
            <person name="Sun L."/>
            <person name="Yuan J."/>
            <person name="Sun Y."/>
            <person name="Gao Y."/>
            <person name="Zhang L."/>
            <person name="Li S."/>
            <person name="Dai H."/>
            <person name="Hamel J.F."/>
            <person name="Liu C."/>
            <person name="Yu Y."/>
            <person name="Liu S."/>
            <person name="Lin W."/>
            <person name="Guo K."/>
            <person name="Jin S."/>
            <person name="Xu P."/>
            <person name="Storey K.B."/>
            <person name="Huan P."/>
            <person name="Zhang T."/>
            <person name="Zhou Y."/>
            <person name="Zhang J."/>
            <person name="Lin C."/>
            <person name="Li X."/>
            <person name="Xing L."/>
            <person name="Huo D."/>
            <person name="Sun M."/>
            <person name="Wang L."/>
            <person name="Mercier A."/>
            <person name="Li F."/>
            <person name="Yang H."/>
            <person name="Xiang J."/>
        </authorList>
    </citation>
    <scope>NUCLEOTIDE SEQUENCE [LARGE SCALE GENOMIC DNA]</scope>
    <source>
        <strain evidence="5">Shaxun</strain>
        <tissue evidence="5">Muscle</tissue>
    </source>
</reference>
<comment type="caution">
    <text evidence="5">The sequence shown here is derived from an EMBL/GenBank/DDBJ whole genome shotgun (WGS) entry which is preliminary data.</text>
</comment>
<dbReference type="AlphaFoldDB" id="A0A2G8K8V7"/>
<dbReference type="PRINTS" id="PR00360">
    <property type="entry name" value="C2DOMAIN"/>
</dbReference>
<keyword evidence="6" id="KW-1185">Reference proteome</keyword>
<dbReference type="PROSITE" id="PS50004">
    <property type="entry name" value="C2"/>
    <property type="match status" value="1"/>
</dbReference>
<dbReference type="EMBL" id="MRZV01000778">
    <property type="protein sequence ID" value="PIK44410.1"/>
    <property type="molecule type" value="Genomic_DNA"/>
</dbReference>
<dbReference type="Gene3D" id="2.60.40.150">
    <property type="entry name" value="C2 domain"/>
    <property type="match status" value="1"/>
</dbReference>
<dbReference type="GO" id="GO:0099503">
    <property type="term" value="C:secretory vesicle"/>
    <property type="evidence" value="ECO:0007669"/>
    <property type="project" value="TreeGrafter"/>
</dbReference>
<dbReference type="InterPro" id="IPR035892">
    <property type="entry name" value="C2_domain_sf"/>
</dbReference>
<keyword evidence="2" id="KW-0268">Exocytosis</keyword>
<dbReference type="InterPro" id="IPR052095">
    <property type="entry name" value="UNC-13_domain"/>
</dbReference>
<accession>A0A2G8K8V7</accession>
<evidence type="ECO:0000259" key="3">
    <source>
        <dbReference type="PROSITE" id="PS50004"/>
    </source>
</evidence>
<comment type="similarity">
    <text evidence="1">Belongs to the unc-13 family.</text>
</comment>
<dbReference type="Gene3D" id="1.20.58.1100">
    <property type="match status" value="1"/>
</dbReference>
<evidence type="ECO:0008006" key="7">
    <source>
        <dbReference type="Google" id="ProtNLM"/>
    </source>
</evidence>
<feature type="domain" description="MHD2" evidence="4">
    <location>
        <begin position="45"/>
        <end position="156"/>
    </location>
</feature>
<dbReference type="PANTHER" id="PTHR45999:SF4">
    <property type="entry name" value="UNC-13-4A, ISOFORM B"/>
    <property type="match status" value="1"/>
</dbReference>
<evidence type="ECO:0000256" key="1">
    <source>
        <dbReference type="ARBA" id="ARBA00005823"/>
    </source>
</evidence>
<protein>
    <recommendedName>
        <fullName evidence="7">BAI1-associated protein 3</fullName>
    </recommendedName>
</protein>
<name>A0A2G8K8V7_STIJA</name>
<dbReference type="InterPro" id="IPR014772">
    <property type="entry name" value="Munc13_dom-2"/>
</dbReference>
<sequence>MLQSADDDMRNRIGQIVCHACKLMKGDVHKCIETIVTSNSEVTADQVVVPILEYLETNVKTLHSLVVDNNFKRILGELWLLVMEELQAMVDVQKMNLHENTDCVRRIMDAIKILQTFFSADGNGLDADMIHGDGYSHLRMQLENFLIPTPELIQNFYQAKLLEQEEMEGEPLGNISIRCLYVKKSQSLSVQVMNASNLKPLDSNGQSDPYVKVQLKPSHLFPDVSSKSTRVEKATLHPLFDETFTFELPADQCLTPGACIQFRVLDKDVLGSDLEGEAFLSLNEVVGLKEKFKGQMDELSLQSLQLMPALDQEEAVQILDTISYRHSDKEAQGFWKGWTKRHKQKPR</sequence>
<evidence type="ECO:0000259" key="4">
    <source>
        <dbReference type="PROSITE" id="PS51259"/>
    </source>
</evidence>
<dbReference type="GO" id="GO:0006887">
    <property type="term" value="P:exocytosis"/>
    <property type="evidence" value="ECO:0007669"/>
    <property type="project" value="UniProtKB-KW"/>
</dbReference>
<dbReference type="CDD" id="cd04009">
    <property type="entry name" value="C2B_Munc13-like"/>
    <property type="match status" value="1"/>
</dbReference>
<dbReference type="PROSITE" id="PS51259">
    <property type="entry name" value="MHD2"/>
    <property type="match status" value="1"/>
</dbReference>